<dbReference type="EMBL" id="CZBM01000018">
    <property type="protein sequence ID" value="CUQ51319.1"/>
    <property type="molecule type" value="Genomic_DNA"/>
</dbReference>
<proteinExistence type="predicted"/>
<name>A0A174X813_PARDI</name>
<organism evidence="2 5">
    <name type="scientific">Parabacteroides distasonis</name>
    <dbReference type="NCBI Taxonomy" id="823"/>
    <lineage>
        <taxon>Bacteria</taxon>
        <taxon>Pseudomonadati</taxon>
        <taxon>Bacteroidota</taxon>
        <taxon>Bacteroidia</taxon>
        <taxon>Bacteroidales</taxon>
        <taxon>Tannerellaceae</taxon>
        <taxon>Parabacteroides</taxon>
    </lineage>
</organism>
<evidence type="ECO:0000313" key="4">
    <source>
        <dbReference type="EMBL" id="MRZ05826.1"/>
    </source>
</evidence>
<dbReference type="RefSeq" id="WP_057329263.1">
    <property type="nucleotide sequence ID" value="NZ_CP081908.1"/>
</dbReference>
<sequence length="376" mass="43111">MTRVNNPFITSGYISADYFCDREIESKQLIREIVNGNNLAIISTRRMGKTGLIQHCFHSKELSKEYYTFFVDIYATKSLRDFIFSLSKVILESLKPFGKKAVEIFINSVLSLQAGISYDFTGTPSFNIQLGDIQNSMATLEEIFKYLAKADKPCIVAIDEFQQITNYSEKNVEALLRTHIQHCNNAQFIFAGSQRHTMGNMFLSASRPFYQSVSMMHLESIAIEKYIDFVRNHFKKADRTITPETIRIVYEKFDGVTWYVQKTLNVLFAFTPVGATCDESMVEPAIASVVDSYRFNYQETLFRLPERQKELLVAIAKEGNAKSITSGEFVKRYSLTSPSSVQAAAKGLLEKDFITLFNGSYSIYDKFFEIWLRENY</sequence>
<dbReference type="EMBL" id="WKMW01000003">
    <property type="protein sequence ID" value="MRY83450.1"/>
    <property type="molecule type" value="Genomic_DNA"/>
</dbReference>
<dbReference type="InterPro" id="IPR011579">
    <property type="entry name" value="ATPase_dom"/>
</dbReference>
<dbReference type="SUPFAM" id="SSF52540">
    <property type="entry name" value="P-loop containing nucleoside triphosphate hydrolases"/>
    <property type="match status" value="1"/>
</dbReference>
<reference evidence="6 7" key="2">
    <citation type="journal article" date="2019" name="Nat. Med.">
        <title>A library of human gut bacterial isolates paired with longitudinal multiomics data enables mechanistic microbiome research.</title>
        <authorList>
            <person name="Poyet M."/>
            <person name="Groussin M."/>
            <person name="Gibbons S.M."/>
            <person name="Avila-Pacheco J."/>
            <person name="Jiang X."/>
            <person name="Kearney S.M."/>
            <person name="Perrotta A.R."/>
            <person name="Berdy B."/>
            <person name="Zhao S."/>
            <person name="Lieberman T.D."/>
            <person name="Swanson P.K."/>
            <person name="Smith M."/>
            <person name="Roesemann S."/>
            <person name="Alexander J.E."/>
            <person name="Rich S.A."/>
            <person name="Livny J."/>
            <person name="Vlamakis H."/>
            <person name="Clish C."/>
            <person name="Bullock K."/>
            <person name="Deik A."/>
            <person name="Scott J."/>
            <person name="Pierce K.A."/>
            <person name="Xavier R.J."/>
            <person name="Alm E.J."/>
        </authorList>
    </citation>
    <scope>NUCLEOTIDE SEQUENCE [LARGE SCALE GENOMIC DNA]</scope>
    <source>
        <strain evidence="4 7">BIOML-A10</strain>
        <strain evidence="3 6">BIOML-A11</strain>
    </source>
</reference>
<dbReference type="EMBL" id="WKMX01000005">
    <property type="protein sequence ID" value="MRZ05826.1"/>
    <property type="molecule type" value="Genomic_DNA"/>
</dbReference>
<evidence type="ECO:0000313" key="7">
    <source>
        <dbReference type="Proteomes" id="UP000471216"/>
    </source>
</evidence>
<dbReference type="GO" id="GO:0005524">
    <property type="term" value="F:ATP binding"/>
    <property type="evidence" value="ECO:0007669"/>
    <property type="project" value="InterPro"/>
</dbReference>
<dbReference type="AlphaFoldDB" id="A0A174X813"/>
<gene>
    <name evidence="2" type="ORF">ERS852560_03619</name>
    <name evidence="4" type="ORF">GKD54_06235</name>
    <name evidence="3" type="ORF">GKD58_04035</name>
</gene>
<evidence type="ECO:0000259" key="1">
    <source>
        <dbReference type="Pfam" id="PF01637"/>
    </source>
</evidence>
<reference evidence="2 5" key="1">
    <citation type="submission" date="2015-09" db="EMBL/GenBank/DDBJ databases">
        <authorList>
            <consortium name="Pathogen Informatics"/>
        </authorList>
    </citation>
    <scope>NUCLEOTIDE SEQUENCE [LARGE SCALE GENOMIC DNA]</scope>
    <source>
        <strain evidence="2 5">2789STDY5834948</strain>
    </source>
</reference>
<feature type="domain" description="ATPase" evidence="1">
    <location>
        <begin position="19"/>
        <end position="260"/>
    </location>
</feature>
<dbReference type="Proteomes" id="UP000095332">
    <property type="component" value="Unassembled WGS sequence"/>
</dbReference>
<dbReference type="Gene3D" id="3.40.50.300">
    <property type="entry name" value="P-loop containing nucleotide triphosphate hydrolases"/>
    <property type="match status" value="1"/>
</dbReference>
<evidence type="ECO:0000313" key="2">
    <source>
        <dbReference type="EMBL" id="CUQ51319.1"/>
    </source>
</evidence>
<dbReference type="Proteomes" id="UP000450599">
    <property type="component" value="Unassembled WGS sequence"/>
</dbReference>
<dbReference type="InterPro" id="IPR027417">
    <property type="entry name" value="P-loop_NTPase"/>
</dbReference>
<protein>
    <submittedName>
        <fullName evidence="2 3">ATPase</fullName>
    </submittedName>
</protein>
<dbReference type="Proteomes" id="UP000471216">
    <property type="component" value="Unassembled WGS sequence"/>
</dbReference>
<evidence type="ECO:0000313" key="5">
    <source>
        <dbReference type="Proteomes" id="UP000095332"/>
    </source>
</evidence>
<dbReference type="PANTHER" id="PTHR34301:SF8">
    <property type="entry name" value="ATPASE DOMAIN-CONTAINING PROTEIN"/>
    <property type="match status" value="1"/>
</dbReference>
<dbReference type="Pfam" id="PF01637">
    <property type="entry name" value="ATPase_2"/>
    <property type="match status" value="1"/>
</dbReference>
<accession>A0A174X813</accession>
<evidence type="ECO:0000313" key="3">
    <source>
        <dbReference type="EMBL" id="MRY83450.1"/>
    </source>
</evidence>
<evidence type="ECO:0000313" key="6">
    <source>
        <dbReference type="Proteomes" id="UP000450599"/>
    </source>
</evidence>
<dbReference type="PANTHER" id="PTHR34301">
    <property type="entry name" value="DNA-BINDING PROTEIN-RELATED"/>
    <property type="match status" value="1"/>
</dbReference>